<accession>A0AAJ5F3E4</accession>
<dbReference type="EMBL" id="VBRC01000005">
    <property type="protein sequence ID" value="TLK28016.1"/>
    <property type="molecule type" value="Genomic_DNA"/>
</dbReference>
<evidence type="ECO:0000313" key="3">
    <source>
        <dbReference type="Proteomes" id="UP000308000"/>
    </source>
</evidence>
<dbReference type="EC" id="5.4.2.12" evidence="1"/>
<dbReference type="Proteomes" id="UP000308000">
    <property type="component" value="Unassembled WGS sequence"/>
</dbReference>
<organism evidence="2 3">
    <name type="scientific">Deinococcus metallilatus</name>
    <dbReference type="NCBI Taxonomy" id="1211322"/>
    <lineage>
        <taxon>Bacteria</taxon>
        <taxon>Thermotogati</taxon>
        <taxon>Deinococcota</taxon>
        <taxon>Deinococci</taxon>
        <taxon>Deinococcales</taxon>
        <taxon>Deinococcaceae</taxon>
        <taxon>Deinococcus</taxon>
    </lineage>
</organism>
<sequence length="208" mass="22504">MSRLFLVRHARTASNVAQTLGAGHDDPLDPLGERQARAVAAHFAALGLSAPRIYASPYRRARQTAEAIASALGMPVTTLDGVQEIHTGTWAGRPYSHLHTHVHEWRHEDGTPGFPGGESLRAVAQRFQTALESVFEGEGTPIVVSHGAALSAVLALLLQVPPEEAWREGRFTHGNAAVTELLAEQGQWYARRVADTAHLVTVSERTET</sequence>
<dbReference type="GO" id="GO:0016791">
    <property type="term" value="F:phosphatase activity"/>
    <property type="evidence" value="ECO:0007669"/>
    <property type="project" value="TreeGrafter"/>
</dbReference>
<dbReference type="CDD" id="cd07067">
    <property type="entry name" value="HP_PGM_like"/>
    <property type="match status" value="1"/>
</dbReference>
<dbReference type="EMBL" id="JACHFV010000003">
    <property type="protein sequence ID" value="MBB5294118.1"/>
    <property type="molecule type" value="Genomic_DNA"/>
</dbReference>
<dbReference type="Gene3D" id="3.40.50.1240">
    <property type="entry name" value="Phosphoglycerate mutase-like"/>
    <property type="match status" value="1"/>
</dbReference>
<evidence type="ECO:0000313" key="2">
    <source>
        <dbReference type="EMBL" id="TLK28016.1"/>
    </source>
</evidence>
<dbReference type="InterPro" id="IPR013078">
    <property type="entry name" value="His_Pase_superF_clade-1"/>
</dbReference>
<dbReference type="GO" id="GO:0005737">
    <property type="term" value="C:cytoplasm"/>
    <property type="evidence" value="ECO:0007669"/>
    <property type="project" value="TreeGrafter"/>
</dbReference>
<dbReference type="GO" id="GO:0004619">
    <property type="term" value="F:phosphoglycerate mutase activity"/>
    <property type="evidence" value="ECO:0007669"/>
    <property type="project" value="UniProtKB-EC"/>
</dbReference>
<name>A0AAJ5F3E4_9DEIO</name>
<reference evidence="1 4" key="2">
    <citation type="submission" date="2020-08" db="EMBL/GenBank/DDBJ databases">
        <title>Genomic Encyclopedia of Type Strains, Phase IV (KMG-IV): sequencing the most valuable type-strain genomes for metagenomic binning, comparative biology and taxonomic classification.</title>
        <authorList>
            <person name="Goeker M."/>
        </authorList>
    </citation>
    <scope>NUCLEOTIDE SEQUENCE [LARGE SCALE GENOMIC DNA]</scope>
    <source>
        <strain evidence="1 4">DSM 105434</strain>
    </source>
</reference>
<evidence type="ECO:0000313" key="4">
    <source>
        <dbReference type="Proteomes" id="UP000536909"/>
    </source>
</evidence>
<dbReference type="RefSeq" id="WP_129119193.1">
    <property type="nucleotide sequence ID" value="NZ_BSUI01000016.1"/>
</dbReference>
<evidence type="ECO:0000313" key="1">
    <source>
        <dbReference type="EMBL" id="MBB5294118.1"/>
    </source>
</evidence>
<keyword evidence="4" id="KW-1185">Reference proteome</keyword>
<dbReference type="Proteomes" id="UP000536909">
    <property type="component" value="Unassembled WGS sequence"/>
</dbReference>
<dbReference type="AlphaFoldDB" id="A0AAJ5F3E4"/>
<dbReference type="InterPro" id="IPR050275">
    <property type="entry name" value="PGM_Phosphatase"/>
</dbReference>
<dbReference type="Pfam" id="PF00300">
    <property type="entry name" value="His_Phos_1"/>
    <property type="match status" value="1"/>
</dbReference>
<dbReference type="SMART" id="SM00855">
    <property type="entry name" value="PGAM"/>
    <property type="match status" value="1"/>
</dbReference>
<protein>
    <submittedName>
        <fullName evidence="2">Histidine phosphatase family protein</fullName>
    </submittedName>
    <submittedName>
        <fullName evidence="1">Phosphoglycerate mutase</fullName>
        <ecNumber evidence="1">5.4.2.12</ecNumber>
    </submittedName>
</protein>
<dbReference type="InterPro" id="IPR029033">
    <property type="entry name" value="His_PPase_superfam"/>
</dbReference>
<comment type="caution">
    <text evidence="2">The sequence shown here is derived from an EMBL/GenBank/DDBJ whole genome shotgun (WGS) entry which is preliminary data.</text>
</comment>
<dbReference type="PANTHER" id="PTHR48100">
    <property type="entry name" value="BROAD-SPECIFICITY PHOSPHATASE YOR283W-RELATED"/>
    <property type="match status" value="1"/>
</dbReference>
<keyword evidence="1" id="KW-0413">Isomerase</keyword>
<dbReference type="SUPFAM" id="SSF53254">
    <property type="entry name" value="Phosphoglycerate mutase-like"/>
    <property type="match status" value="1"/>
</dbReference>
<proteinExistence type="predicted"/>
<reference evidence="2 3" key="1">
    <citation type="submission" date="2019-04" db="EMBL/GenBank/DDBJ databases">
        <title>Deinococcus metalilatus MA1002 mutant No.5.</title>
        <authorList>
            <person name="Park W."/>
            <person name="Park C."/>
        </authorList>
    </citation>
    <scope>NUCLEOTIDE SEQUENCE [LARGE SCALE GENOMIC DNA]</scope>
    <source>
        <strain evidence="2 3">MA1002-m5</strain>
    </source>
</reference>
<gene>
    <name evidence="2" type="ORF">FCS05_08860</name>
    <name evidence="1" type="ORF">HNQ10_000932</name>
</gene>
<dbReference type="PANTHER" id="PTHR48100:SF1">
    <property type="entry name" value="HISTIDINE PHOSPHATASE FAMILY PROTEIN-RELATED"/>
    <property type="match status" value="1"/>
</dbReference>